<feature type="transmembrane region" description="Helical" evidence="5">
    <location>
        <begin position="240"/>
        <end position="257"/>
    </location>
</feature>
<dbReference type="GeneID" id="82443321"/>
<keyword evidence="4 5" id="KW-0472">Membrane</keyword>
<feature type="transmembrane region" description="Helical" evidence="5">
    <location>
        <begin position="144"/>
        <end position="167"/>
    </location>
</feature>
<sequence length="508" mass="58681">MAVNRPRVAYFKEFLPTPVCIFLSMCFATVFQFNGGVFLPVAVQMSSELGCIQEDVMMAGYASFIGMTVIFPILFRLKSRFTTRSILLTVCPILIACNWITMHTDILPVLVVTCFISGFFRMWGTFECFSNMRLSVTPSGNFSVFYPFIYIVVLESIQLSGLVAIHLTDWVHWRYMHGFVMFMLAVVWCCVYFLTRRVRVGKKVPLYGIDWIGGILWVVVLFSIVYVCIYGEFYDWLDSVEIRGCIVLATVALLVNVRRMQTLRRPYIEMQVLRYRHFPTILFLFLMLCLFLATSSVLQEMFMKSILKYDRLNAISLNWYVFSGILCGAGAVFYRRVVLHKGFKLLIVIGFSLIVAYEYYMYFLIHPNLNIESLYLPNFLRGIGHGILYIALTIYVAKCVPFKHFFQGLCVLSFIRTSIATPLGTALLNRWMRKLVQDNIGQLSQNMDQVREWMPHVSLTDLYGQVVLQTTLTSLKELFGWVCIGGTVFVLLLIGYRFWRDGRRALLE</sequence>
<gene>
    <name evidence="6" type="ORF">NW209_02345</name>
</gene>
<dbReference type="Proteomes" id="UP001204579">
    <property type="component" value="Unassembled WGS sequence"/>
</dbReference>
<evidence type="ECO:0000256" key="2">
    <source>
        <dbReference type="ARBA" id="ARBA00022692"/>
    </source>
</evidence>
<protein>
    <recommendedName>
        <fullName evidence="8">MFS transporter</fullName>
    </recommendedName>
</protein>
<reference evidence="6 7" key="1">
    <citation type="submission" date="2022-08" db="EMBL/GenBank/DDBJ databases">
        <authorList>
            <person name="Zeman M."/>
            <person name="Kubasova T."/>
        </authorList>
    </citation>
    <scope>NUCLEOTIDE SEQUENCE [LARGE SCALE GENOMIC DNA]</scope>
    <source>
        <strain evidence="6 7">ET62</strain>
    </source>
</reference>
<feature type="transmembrane region" description="Helical" evidence="5">
    <location>
        <begin position="478"/>
        <end position="499"/>
    </location>
</feature>
<feature type="transmembrane region" description="Helical" evidence="5">
    <location>
        <begin position="56"/>
        <end position="74"/>
    </location>
</feature>
<dbReference type="Gene3D" id="1.20.1250.20">
    <property type="entry name" value="MFS general substrate transporter like domains"/>
    <property type="match status" value="1"/>
</dbReference>
<evidence type="ECO:0000313" key="6">
    <source>
        <dbReference type="EMBL" id="MCR8872869.1"/>
    </source>
</evidence>
<comment type="caution">
    <text evidence="6">The sequence shown here is derived from an EMBL/GenBank/DDBJ whole genome shotgun (WGS) entry which is preliminary data.</text>
</comment>
<evidence type="ECO:0000256" key="3">
    <source>
        <dbReference type="ARBA" id="ARBA00022989"/>
    </source>
</evidence>
<accession>A0AAW5N619</accession>
<name>A0AAW5N619_9BACT</name>
<feature type="transmembrane region" description="Helical" evidence="5">
    <location>
        <begin position="173"/>
        <end position="194"/>
    </location>
</feature>
<feature type="transmembrane region" description="Helical" evidence="5">
    <location>
        <begin position="206"/>
        <end position="234"/>
    </location>
</feature>
<feature type="transmembrane region" description="Helical" evidence="5">
    <location>
        <begin position="278"/>
        <end position="297"/>
    </location>
</feature>
<keyword evidence="3 5" id="KW-1133">Transmembrane helix</keyword>
<organism evidence="6 7">
    <name type="scientific">Phocaeicola barnesiae</name>
    <dbReference type="NCBI Taxonomy" id="376804"/>
    <lineage>
        <taxon>Bacteria</taxon>
        <taxon>Pseudomonadati</taxon>
        <taxon>Bacteroidota</taxon>
        <taxon>Bacteroidia</taxon>
        <taxon>Bacteroidales</taxon>
        <taxon>Bacteroidaceae</taxon>
        <taxon>Phocaeicola</taxon>
    </lineage>
</organism>
<feature type="transmembrane region" description="Helical" evidence="5">
    <location>
        <begin position="409"/>
        <end position="428"/>
    </location>
</feature>
<dbReference type="PANTHER" id="PTHR23501">
    <property type="entry name" value="MAJOR FACILITATOR SUPERFAMILY"/>
    <property type="match status" value="1"/>
</dbReference>
<dbReference type="AlphaFoldDB" id="A0AAW5N619"/>
<feature type="transmembrane region" description="Helical" evidence="5">
    <location>
        <begin position="317"/>
        <end position="334"/>
    </location>
</feature>
<feature type="transmembrane region" description="Helical" evidence="5">
    <location>
        <begin position="21"/>
        <end position="44"/>
    </location>
</feature>
<comment type="subcellular location">
    <subcellularLocation>
        <location evidence="1">Membrane</location>
        <topology evidence="1">Multi-pass membrane protein</topology>
    </subcellularLocation>
</comment>
<keyword evidence="2 5" id="KW-0812">Transmembrane</keyword>
<dbReference type="EMBL" id="JANRHJ010000002">
    <property type="protein sequence ID" value="MCR8872869.1"/>
    <property type="molecule type" value="Genomic_DNA"/>
</dbReference>
<feature type="transmembrane region" description="Helical" evidence="5">
    <location>
        <begin position="346"/>
        <end position="366"/>
    </location>
</feature>
<dbReference type="RefSeq" id="WP_018710868.1">
    <property type="nucleotide sequence ID" value="NZ_CALULB010000015.1"/>
</dbReference>
<evidence type="ECO:0008006" key="8">
    <source>
        <dbReference type="Google" id="ProtNLM"/>
    </source>
</evidence>
<feature type="transmembrane region" description="Helical" evidence="5">
    <location>
        <begin position="81"/>
        <end position="101"/>
    </location>
</feature>
<evidence type="ECO:0000256" key="4">
    <source>
        <dbReference type="ARBA" id="ARBA00023136"/>
    </source>
</evidence>
<evidence type="ECO:0000313" key="7">
    <source>
        <dbReference type="Proteomes" id="UP001204579"/>
    </source>
</evidence>
<evidence type="ECO:0000256" key="5">
    <source>
        <dbReference type="SAM" id="Phobius"/>
    </source>
</evidence>
<dbReference type="InterPro" id="IPR036259">
    <property type="entry name" value="MFS_trans_sf"/>
</dbReference>
<dbReference type="GO" id="GO:0005886">
    <property type="term" value="C:plasma membrane"/>
    <property type="evidence" value="ECO:0007669"/>
    <property type="project" value="TreeGrafter"/>
</dbReference>
<dbReference type="PANTHER" id="PTHR23501:SF5">
    <property type="entry name" value="TRANSPORT PROTEIN"/>
    <property type="match status" value="1"/>
</dbReference>
<feature type="transmembrane region" description="Helical" evidence="5">
    <location>
        <begin position="107"/>
        <end position="124"/>
    </location>
</feature>
<proteinExistence type="predicted"/>
<dbReference type="SUPFAM" id="SSF103473">
    <property type="entry name" value="MFS general substrate transporter"/>
    <property type="match status" value="1"/>
</dbReference>
<keyword evidence="7" id="KW-1185">Reference proteome</keyword>
<dbReference type="GO" id="GO:0022857">
    <property type="term" value="F:transmembrane transporter activity"/>
    <property type="evidence" value="ECO:0007669"/>
    <property type="project" value="TreeGrafter"/>
</dbReference>
<feature type="transmembrane region" description="Helical" evidence="5">
    <location>
        <begin position="378"/>
        <end position="397"/>
    </location>
</feature>
<evidence type="ECO:0000256" key="1">
    <source>
        <dbReference type="ARBA" id="ARBA00004141"/>
    </source>
</evidence>